<evidence type="ECO:0000313" key="9">
    <source>
        <dbReference type="Proteomes" id="UP000051291"/>
    </source>
</evidence>
<evidence type="ECO:0000256" key="3">
    <source>
        <dbReference type="ARBA" id="ARBA00023002"/>
    </source>
</evidence>
<dbReference type="EC" id="1.6.5.-" evidence="6"/>
<comment type="cofactor">
    <cofactor evidence="6">
        <name>FMN</name>
        <dbReference type="ChEBI" id="CHEBI:58210"/>
    </cofactor>
    <text evidence="6">Binds 1 FMN per subunit.</text>
</comment>
<dbReference type="EMBL" id="AYYZ01000002">
    <property type="protein sequence ID" value="KRM53523.1"/>
    <property type="molecule type" value="Genomic_DNA"/>
</dbReference>
<dbReference type="InterPro" id="IPR050104">
    <property type="entry name" value="FMN-dep_NADH:Q_OxRdtase_AzoR1"/>
</dbReference>
<evidence type="ECO:0000256" key="1">
    <source>
        <dbReference type="ARBA" id="ARBA00022630"/>
    </source>
</evidence>
<comment type="function">
    <text evidence="6">Quinone reductase that provides resistance to thiol-specific stress caused by electrophilic quinones.</text>
</comment>
<evidence type="ECO:0000256" key="5">
    <source>
        <dbReference type="ARBA" id="ARBA00048542"/>
    </source>
</evidence>
<dbReference type="HAMAP" id="MF_01216">
    <property type="entry name" value="Azoreductase_type1"/>
    <property type="match status" value="1"/>
</dbReference>
<proteinExistence type="inferred from homology"/>
<dbReference type="GO" id="GO:0016655">
    <property type="term" value="F:oxidoreductase activity, acting on NAD(P)H, quinone or similar compound as acceptor"/>
    <property type="evidence" value="ECO:0007669"/>
    <property type="project" value="InterPro"/>
</dbReference>
<evidence type="ECO:0000256" key="4">
    <source>
        <dbReference type="ARBA" id="ARBA00023027"/>
    </source>
</evidence>
<comment type="subunit">
    <text evidence="6">Homodimer.</text>
</comment>
<evidence type="ECO:0000259" key="7">
    <source>
        <dbReference type="Pfam" id="PF02525"/>
    </source>
</evidence>
<evidence type="ECO:0000256" key="2">
    <source>
        <dbReference type="ARBA" id="ARBA00022643"/>
    </source>
</evidence>
<dbReference type="Pfam" id="PF02525">
    <property type="entry name" value="Flavodoxin_2"/>
    <property type="match status" value="1"/>
</dbReference>
<comment type="caution">
    <text evidence="6">Lacks conserved residue(s) required for the propagation of feature annotation.</text>
</comment>
<gene>
    <name evidence="6" type="primary">azoR</name>
    <name evidence="8" type="ORF">FC64_GL000435</name>
</gene>
<dbReference type="EC" id="1.7.1.17" evidence="6"/>
<evidence type="ECO:0000313" key="8">
    <source>
        <dbReference type="EMBL" id="KRM53523.1"/>
    </source>
</evidence>
<dbReference type="PANTHER" id="PTHR43741">
    <property type="entry name" value="FMN-DEPENDENT NADH-AZOREDUCTASE 1"/>
    <property type="match status" value="1"/>
</dbReference>
<reference evidence="8 9" key="1">
    <citation type="journal article" date="2015" name="Genome Announc.">
        <title>Expanding the biotechnology potential of lactobacilli through comparative genomics of 213 strains and associated genera.</title>
        <authorList>
            <person name="Sun Z."/>
            <person name="Harris H.M."/>
            <person name="McCann A."/>
            <person name="Guo C."/>
            <person name="Argimon S."/>
            <person name="Zhang W."/>
            <person name="Yang X."/>
            <person name="Jeffery I.B."/>
            <person name="Cooney J.C."/>
            <person name="Kagawa T.F."/>
            <person name="Liu W."/>
            <person name="Song Y."/>
            <person name="Salvetti E."/>
            <person name="Wrobel A."/>
            <person name="Rasinkangas P."/>
            <person name="Parkhill J."/>
            <person name="Rea M.C."/>
            <person name="O'Sullivan O."/>
            <person name="Ritari J."/>
            <person name="Douillard F.P."/>
            <person name="Paul Ross R."/>
            <person name="Yang R."/>
            <person name="Briner A.E."/>
            <person name="Felis G.E."/>
            <person name="de Vos W.M."/>
            <person name="Barrangou R."/>
            <person name="Klaenhammer T.R."/>
            <person name="Caufield P.W."/>
            <person name="Cui Y."/>
            <person name="Zhang H."/>
            <person name="O'Toole P.W."/>
        </authorList>
    </citation>
    <scope>NUCLEOTIDE SEQUENCE [LARGE SCALE GENOMIC DNA]</scope>
    <source>
        <strain evidence="8 9">DSM 20653</strain>
    </source>
</reference>
<keyword evidence="9" id="KW-1185">Reference proteome</keyword>
<organism evidence="8 9">
    <name type="scientific">Ligilactobacillus araffinosus DSM 20653</name>
    <dbReference type="NCBI Taxonomy" id="1423820"/>
    <lineage>
        <taxon>Bacteria</taxon>
        <taxon>Bacillati</taxon>
        <taxon>Bacillota</taxon>
        <taxon>Bacilli</taxon>
        <taxon>Lactobacillales</taxon>
        <taxon>Lactobacillaceae</taxon>
        <taxon>Ligilactobacillus</taxon>
    </lineage>
</organism>
<comment type="function">
    <text evidence="6">Also exhibits azoreductase activity. Catalyzes the reductive cleavage of the azo bond in aromatic azo compounds to the corresponding amines.</text>
</comment>
<dbReference type="SUPFAM" id="SSF52218">
    <property type="entry name" value="Flavoproteins"/>
    <property type="match status" value="1"/>
</dbReference>
<keyword evidence="3 6" id="KW-0560">Oxidoreductase</keyword>
<dbReference type="STRING" id="1423820.FC64_GL000435"/>
<keyword evidence="4 6" id="KW-0520">NAD</keyword>
<feature type="domain" description="Flavodoxin-like fold" evidence="7">
    <location>
        <begin position="11"/>
        <end position="211"/>
    </location>
</feature>
<evidence type="ECO:0000256" key="6">
    <source>
        <dbReference type="HAMAP-Rule" id="MF_01216"/>
    </source>
</evidence>
<comment type="catalytic activity">
    <reaction evidence="5">
        <text>N,N-dimethyl-1,4-phenylenediamine + anthranilate + 2 NAD(+) = 2-(4-dimethylaminophenyl)diazenylbenzoate + 2 NADH + 2 H(+)</text>
        <dbReference type="Rhea" id="RHEA:55872"/>
        <dbReference type="ChEBI" id="CHEBI:15378"/>
        <dbReference type="ChEBI" id="CHEBI:15783"/>
        <dbReference type="ChEBI" id="CHEBI:16567"/>
        <dbReference type="ChEBI" id="CHEBI:57540"/>
        <dbReference type="ChEBI" id="CHEBI:57945"/>
        <dbReference type="ChEBI" id="CHEBI:71579"/>
        <dbReference type="EC" id="1.7.1.17"/>
    </reaction>
    <physiologicalReaction direction="right-to-left" evidence="5">
        <dbReference type="Rhea" id="RHEA:55874"/>
    </physiologicalReaction>
</comment>
<sequence length="216" mass="24796">MEISLGGNQMTKVLVIKAHPHVEDSVSISVADYFIKKYRERHPDDGIITHDLYAEEVPPLNDATMEAWKHQRNGQLLSDEEQKVIAAHNQWLNEFLEADKCVFVNPMYNFFLPAEMKQYIDIIAVPRKTFKYTEKGPVGLLENKKALHIQTAGSVYHGTPLEKFDFGGTYLKLALQLFGVDDFTDLYIEGVDQFRDRRDTIKEKAMQDAAKIAEKF</sequence>
<dbReference type="InterPro" id="IPR003680">
    <property type="entry name" value="Flavodoxin_fold"/>
</dbReference>
<dbReference type="PATRIC" id="fig|1423820.4.peg.436"/>
<comment type="similarity">
    <text evidence="6">Belongs to the azoreductase type 1 family.</text>
</comment>
<comment type="caution">
    <text evidence="8">The sequence shown here is derived from an EMBL/GenBank/DDBJ whole genome shotgun (WGS) entry which is preliminary data.</text>
</comment>
<keyword evidence="2 6" id="KW-0288">FMN</keyword>
<dbReference type="Proteomes" id="UP000051291">
    <property type="component" value="Unassembled WGS sequence"/>
</dbReference>
<protein>
    <recommendedName>
        <fullName evidence="6">FMN dependent NADH:quinone oxidoreductase</fullName>
        <ecNumber evidence="6">1.6.5.-</ecNumber>
    </recommendedName>
    <alternativeName>
        <fullName evidence="6">Azo-dye reductase</fullName>
    </alternativeName>
    <alternativeName>
        <fullName evidence="6">FMN-dependent NADH-azo compound oxidoreductase</fullName>
    </alternativeName>
    <alternativeName>
        <fullName evidence="6">FMN-dependent NADH-azoreductase</fullName>
        <ecNumber evidence="6">1.7.1.17</ecNumber>
    </alternativeName>
</protein>
<dbReference type="InterPro" id="IPR029039">
    <property type="entry name" value="Flavoprotein-like_sf"/>
</dbReference>
<keyword evidence="1 6" id="KW-0285">Flavoprotein</keyword>
<dbReference type="AlphaFoldDB" id="A0A0R1ZRW0"/>
<comment type="catalytic activity">
    <reaction evidence="6">
        <text>2 a quinone + NADH + H(+) = 2 a 1,4-benzosemiquinone + NAD(+)</text>
        <dbReference type="Rhea" id="RHEA:65952"/>
        <dbReference type="ChEBI" id="CHEBI:15378"/>
        <dbReference type="ChEBI" id="CHEBI:57540"/>
        <dbReference type="ChEBI" id="CHEBI:57945"/>
        <dbReference type="ChEBI" id="CHEBI:132124"/>
        <dbReference type="ChEBI" id="CHEBI:134225"/>
    </reaction>
</comment>
<feature type="binding site" evidence="6">
    <location>
        <begin position="107"/>
        <end position="110"/>
    </location>
    <ligand>
        <name>FMN</name>
        <dbReference type="ChEBI" id="CHEBI:58210"/>
    </ligand>
</feature>
<name>A0A0R1ZRW0_9LACO</name>
<dbReference type="GO" id="GO:0009055">
    <property type="term" value="F:electron transfer activity"/>
    <property type="evidence" value="ECO:0007669"/>
    <property type="project" value="UniProtKB-UniRule"/>
</dbReference>
<feature type="binding site" evidence="6">
    <location>
        <begin position="25"/>
        <end position="27"/>
    </location>
    <ligand>
        <name>FMN</name>
        <dbReference type="ChEBI" id="CHEBI:58210"/>
    </ligand>
</feature>
<accession>A0A0R1ZRW0</accession>
<dbReference type="GO" id="GO:0010181">
    <property type="term" value="F:FMN binding"/>
    <property type="evidence" value="ECO:0007669"/>
    <property type="project" value="UniProtKB-UniRule"/>
</dbReference>
<dbReference type="InterPro" id="IPR023048">
    <property type="entry name" value="NADH:quinone_OxRdtase_FMN_depd"/>
</dbReference>
<dbReference type="Gene3D" id="3.40.50.360">
    <property type="match status" value="1"/>
</dbReference>
<dbReference type="PANTHER" id="PTHR43741:SF7">
    <property type="entry name" value="FMN-DEPENDENT NADH:QUINONE OXIDOREDUCTASE"/>
    <property type="match status" value="1"/>
</dbReference>
<dbReference type="GO" id="GO:0016652">
    <property type="term" value="F:oxidoreductase activity, acting on NAD(P)H as acceptor"/>
    <property type="evidence" value="ECO:0007669"/>
    <property type="project" value="UniProtKB-UniRule"/>
</dbReference>